<sequence length="343" mass="38913">MSGLPLLSGASRHIEGLWKGKKHTSSRRSERFFHSPTTLYTCTYRLPPEFCTSDLWRFFSTMDGTALVERQLEGEIVKMQRNIEDMLFRHVSNRMGLLISLGTYFEGLDEEDLPAALEKNHDSLQATKLSLECSPNDIGGDIGKVILRSVEKCLLRANQLQAFLSLVKQLHHDLRTCFEVEASALLALTSNYSDEGLDKNPHLDGWFSTKRLAVTFGEISTGKKSLTQLKSFTQLIELADVAAHESVDTMNNWPEEHKEEVQPFKYMFEQRSAVEEARNALKVVSKRLDVIAEILKAGRFKSMVKQLKDMEEEVASWKRLSLFDGLEKALEVDSSDLIDLNPL</sequence>
<reference evidence="1 2" key="1">
    <citation type="journal article" date="2018" name="Nat. Ecol. Evol.">
        <title>Pezizomycetes genomes reveal the molecular basis of ectomycorrhizal truffle lifestyle.</title>
        <authorList>
            <person name="Murat C."/>
            <person name="Payen T."/>
            <person name="Noel B."/>
            <person name="Kuo A."/>
            <person name="Morin E."/>
            <person name="Chen J."/>
            <person name="Kohler A."/>
            <person name="Krizsan K."/>
            <person name="Balestrini R."/>
            <person name="Da Silva C."/>
            <person name="Montanini B."/>
            <person name="Hainaut M."/>
            <person name="Levati E."/>
            <person name="Barry K.W."/>
            <person name="Belfiori B."/>
            <person name="Cichocki N."/>
            <person name="Clum A."/>
            <person name="Dockter R.B."/>
            <person name="Fauchery L."/>
            <person name="Guy J."/>
            <person name="Iotti M."/>
            <person name="Le Tacon F."/>
            <person name="Lindquist E.A."/>
            <person name="Lipzen A."/>
            <person name="Malagnac F."/>
            <person name="Mello A."/>
            <person name="Molinier V."/>
            <person name="Miyauchi S."/>
            <person name="Poulain J."/>
            <person name="Riccioni C."/>
            <person name="Rubini A."/>
            <person name="Sitrit Y."/>
            <person name="Splivallo R."/>
            <person name="Traeger S."/>
            <person name="Wang M."/>
            <person name="Zifcakova L."/>
            <person name="Wipf D."/>
            <person name="Zambonelli A."/>
            <person name="Paolocci F."/>
            <person name="Nowrousian M."/>
            <person name="Ottonello S."/>
            <person name="Baldrian P."/>
            <person name="Spatafora J.W."/>
            <person name="Henrissat B."/>
            <person name="Nagy L.G."/>
            <person name="Aury J.M."/>
            <person name="Wincker P."/>
            <person name="Grigoriev I.V."/>
            <person name="Bonfante P."/>
            <person name="Martin F.M."/>
        </authorList>
    </citation>
    <scope>NUCLEOTIDE SEQUENCE [LARGE SCALE GENOMIC DNA]</scope>
    <source>
        <strain evidence="1 2">RN42</strain>
    </source>
</reference>
<dbReference type="EMBL" id="ML119662">
    <property type="protein sequence ID" value="RPA83794.1"/>
    <property type="molecule type" value="Genomic_DNA"/>
</dbReference>
<gene>
    <name evidence="1" type="ORF">BJ508DRAFT_50944</name>
</gene>
<dbReference type="Proteomes" id="UP000275078">
    <property type="component" value="Unassembled WGS sequence"/>
</dbReference>
<accession>A0A3N4IQC4</accession>
<organism evidence="1 2">
    <name type="scientific">Ascobolus immersus RN42</name>
    <dbReference type="NCBI Taxonomy" id="1160509"/>
    <lineage>
        <taxon>Eukaryota</taxon>
        <taxon>Fungi</taxon>
        <taxon>Dikarya</taxon>
        <taxon>Ascomycota</taxon>
        <taxon>Pezizomycotina</taxon>
        <taxon>Pezizomycetes</taxon>
        <taxon>Pezizales</taxon>
        <taxon>Ascobolaceae</taxon>
        <taxon>Ascobolus</taxon>
    </lineage>
</organism>
<dbReference type="AlphaFoldDB" id="A0A3N4IQC4"/>
<protein>
    <submittedName>
        <fullName evidence="1">Uncharacterized protein</fullName>
    </submittedName>
</protein>
<evidence type="ECO:0000313" key="1">
    <source>
        <dbReference type="EMBL" id="RPA83794.1"/>
    </source>
</evidence>
<name>A0A3N4IQC4_ASCIM</name>
<keyword evidence="2" id="KW-1185">Reference proteome</keyword>
<proteinExistence type="predicted"/>
<evidence type="ECO:0000313" key="2">
    <source>
        <dbReference type="Proteomes" id="UP000275078"/>
    </source>
</evidence>